<evidence type="ECO:0000256" key="15">
    <source>
        <dbReference type="ARBA" id="ARBA00023170"/>
    </source>
</evidence>
<protein>
    <recommendedName>
        <fullName evidence="3">non-specific serine/threonine protein kinase</fullName>
        <ecNumber evidence="3">2.7.11.1</ecNumber>
    </recommendedName>
</protein>
<dbReference type="InterPro" id="IPR000719">
    <property type="entry name" value="Prot_kinase_dom"/>
</dbReference>
<evidence type="ECO:0000256" key="8">
    <source>
        <dbReference type="ARBA" id="ARBA00022729"/>
    </source>
</evidence>
<dbReference type="Pfam" id="PF23598">
    <property type="entry name" value="LRR_14"/>
    <property type="match status" value="1"/>
</dbReference>
<evidence type="ECO:0000256" key="9">
    <source>
        <dbReference type="ARBA" id="ARBA00022737"/>
    </source>
</evidence>
<keyword evidence="5" id="KW-0433">Leucine-rich repeat</keyword>
<proteinExistence type="inferred from homology"/>
<keyword evidence="24" id="KW-1185">Reference proteome</keyword>
<accession>A0A2I0WRW3</accession>
<dbReference type="FunFam" id="1.10.510.10:FF:001023">
    <property type="entry name" value="Os07g0541700 protein"/>
    <property type="match status" value="1"/>
</dbReference>
<dbReference type="PRINTS" id="PR00019">
    <property type="entry name" value="LEURICHRPT"/>
</dbReference>
<dbReference type="PROSITE" id="PS50011">
    <property type="entry name" value="PROTEIN_KINASE_DOM"/>
    <property type="match status" value="1"/>
</dbReference>
<keyword evidence="16" id="KW-0325">Glycoprotein</keyword>
<dbReference type="GO" id="GO:0005886">
    <property type="term" value="C:plasma membrane"/>
    <property type="evidence" value="ECO:0007669"/>
    <property type="project" value="UniProtKB-SubCell"/>
</dbReference>
<evidence type="ECO:0000313" key="24">
    <source>
        <dbReference type="Proteomes" id="UP000233837"/>
    </source>
</evidence>
<comment type="catalytic activity">
    <reaction evidence="18">
        <text>L-seryl-[protein] + ATP = O-phospho-L-seryl-[protein] + ADP + H(+)</text>
        <dbReference type="Rhea" id="RHEA:17989"/>
        <dbReference type="Rhea" id="RHEA-COMP:9863"/>
        <dbReference type="Rhea" id="RHEA-COMP:11604"/>
        <dbReference type="ChEBI" id="CHEBI:15378"/>
        <dbReference type="ChEBI" id="CHEBI:29999"/>
        <dbReference type="ChEBI" id="CHEBI:30616"/>
        <dbReference type="ChEBI" id="CHEBI:83421"/>
        <dbReference type="ChEBI" id="CHEBI:456216"/>
        <dbReference type="EC" id="2.7.11.1"/>
    </reaction>
</comment>
<dbReference type="SMART" id="SM00369">
    <property type="entry name" value="LRR_TYP"/>
    <property type="match status" value="7"/>
</dbReference>
<dbReference type="InterPro" id="IPR051716">
    <property type="entry name" value="Plant_RL_S/T_kinase"/>
</dbReference>
<keyword evidence="10 19" id="KW-0547">Nucleotide-binding</keyword>
<dbReference type="Pfam" id="PF00069">
    <property type="entry name" value="Pkinase"/>
    <property type="match status" value="1"/>
</dbReference>
<keyword evidence="8 21" id="KW-0732">Signal</keyword>
<evidence type="ECO:0000256" key="10">
    <source>
        <dbReference type="ARBA" id="ARBA00022741"/>
    </source>
</evidence>
<dbReference type="Pfam" id="PF00560">
    <property type="entry name" value="LRR_1"/>
    <property type="match status" value="3"/>
</dbReference>
<keyword evidence="6" id="KW-0808">Transferase</keyword>
<dbReference type="InterPro" id="IPR055414">
    <property type="entry name" value="LRR_R13L4/SHOC2-like"/>
</dbReference>
<keyword evidence="11 23" id="KW-0418">Kinase</keyword>
<dbReference type="EC" id="2.7.11.1" evidence="3"/>
<dbReference type="InterPro" id="IPR011009">
    <property type="entry name" value="Kinase-like_dom_sf"/>
</dbReference>
<evidence type="ECO:0000256" key="1">
    <source>
        <dbReference type="ARBA" id="ARBA00004162"/>
    </source>
</evidence>
<evidence type="ECO:0000256" key="3">
    <source>
        <dbReference type="ARBA" id="ARBA00012513"/>
    </source>
</evidence>
<sequence>MPWLLLLFFALPLPATKAAFDSRTLLSAKAADLADPVGHLDDWSPSTSPCNWTGITCNAGGKVIAVVLEGLGISGSFPASFCRIHTLRRLILGGNFLNGSLLPFSFSLCSRLHHLDLSSNCFVGFLPETAAVFPELIHLDLSQNNFSGPILPGFGSSFPALRVLDLYGNLLSGTIPRFLANLTELTHFNLALNPFSPAPLPPEIGNLTKLEALWLTFCNLADQIPQSIGNLAKLRNLDLSHNALTGTIPESIGRLASINQIELYENQLSGDLPEILGNLTSLRYFDVSENNLTGRLPDKLAGLHLISLGLNDNFFNGKIPAVLALNPNLVELKLFNNSFSGELPAALGLYSDIEHFDVSTNRLIGKLPPDLCARRALQRLVAFDNYLSGELPSSLGECKSLFYVRIQNNDFSGRISDSFWSLPKIYLIELRGNRFNGSLPPVLFTLRNLTQLIIAENDFSGTIPSAICQLSELTVIDASENQLSGDLPLCIAGLSKLQQLNLQSNMLSGRIPAGSWPALVELNLSRNQFSGEIPNSIGKLVVLTYLDLSGNRLSGGIPPELAVLKLNALNLSGNNLTGEIPADLYTQASIGAFSDNPGLCSAVSTEQFPRCTSLAGIAISRSARASCFIAAAVILSAAALLVASLLLRRRRHHRRQEWKEGGNLGKTTSTWKLTSFQRVGFNESEIFDHLTERNLVGSGRSGRVYKVGLKTGQVVAVKRLWTGRRGPGRAVEDLEFRAEVETLGSVRHANIVKLLFYCSAEECKLLVYDYMENGSLAEALHGGKIGGEPLDWERRARIALGAAQGLAYLHHDCVPAIVHRDVKPSNILLDADFTAHVGDFGLARFLGLNTCSGDSLSQQFMSHVAGSCGYIAPGLKKNKIKKNKKIYIYIMHFLGKNYNLCALNDAEYAYTLKVKEKSDVYSFGVVLLELVTGKKAIDPSFGENEDIVKWVTSSIAAHSTKEDLRFLMDYRLQPCSASQYKEMVRVLHVGILCTSAFPMNRPSMRRVVDLLRDHRDVSFLLSAYQKQ</sequence>
<dbReference type="GO" id="GO:0009791">
    <property type="term" value="P:post-embryonic development"/>
    <property type="evidence" value="ECO:0007669"/>
    <property type="project" value="UniProtKB-ARBA"/>
</dbReference>
<dbReference type="SUPFAM" id="SSF56112">
    <property type="entry name" value="Protein kinase-like (PK-like)"/>
    <property type="match status" value="1"/>
</dbReference>
<evidence type="ECO:0000256" key="19">
    <source>
        <dbReference type="PROSITE-ProRule" id="PRU10141"/>
    </source>
</evidence>
<evidence type="ECO:0000256" key="4">
    <source>
        <dbReference type="ARBA" id="ARBA00022527"/>
    </source>
</evidence>
<evidence type="ECO:0000256" key="5">
    <source>
        <dbReference type="ARBA" id="ARBA00022614"/>
    </source>
</evidence>
<evidence type="ECO:0000256" key="12">
    <source>
        <dbReference type="ARBA" id="ARBA00022840"/>
    </source>
</evidence>
<evidence type="ECO:0000256" key="13">
    <source>
        <dbReference type="ARBA" id="ARBA00022989"/>
    </source>
</evidence>
<dbReference type="FunFam" id="3.80.10.10:FF:000233">
    <property type="entry name" value="Leucine-rich repeat receptor-like protein kinase TDR"/>
    <property type="match status" value="1"/>
</dbReference>
<evidence type="ECO:0000256" key="2">
    <source>
        <dbReference type="ARBA" id="ARBA00008684"/>
    </source>
</evidence>
<evidence type="ECO:0000256" key="21">
    <source>
        <dbReference type="SAM" id="SignalP"/>
    </source>
</evidence>
<comment type="subcellular location">
    <subcellularLocation>
        <location evidence="1">Cell membrane</location>
        <topology evidence="1">Single-pass membrane protein</topology>
    </subcellularLocation>
</comment>
<dbReference type="FunFam" id="3.80.10.10:FF:000095">
    <property type="entry name" value="LRR receptor-like serine/threonine-protein kinase GSO1"/>
    <property type="match status" value="1"/>
</dbReference>
<feature type="signal peptide" evidence="21">
    <location>
        <begin position="1"/>
        <end position="18"/>
    </location>
</feature>
<dbReference type="PROSITE" id="PS00107">
    <property type="entry name" value="PROTEIN_KINASE_ATP"/>
    <property type="match status" value="1"/>
</dbReference>
<dbReference type="PANTHER" id="PTHR48053">
    <property type="entry name" value="LEUCINE RICH REPEAT FAMILY PROTEIN, EXPRESSED"/>
    <property type="match status" value="1"/>
</dbReference>
<gene>
    <name evidence="23" type="primary">HSL2</name>
    <name evidence="23" type="ORF">MA16_Dca019446</name>
</gene>
<dbReference type="PANTHER" id="PTHR48053:SF159">
    <property type="entry name" value="PROTEIN KINASE DOMAIN-CONTAINING PROTEIN"/>
    <property type="match status" value="1"/>
</dbReference>
<comment type="similarity">
    <text evidence="2">Belongs to the protein kinase superfamily. Ser/Thr protein kinase family.</text>
</comment>
<name>A0A2I0WRW3_9ASPA</name>
<evidence type="ECO:0000256" key="11">
    <source>
        <dbReference type="ARBA" id="ARBA00022777"/>
    </source>
</evidence>
<dbReference type="Gene3D" id="3.30.200.20">
    <property type="entry name" value="Phosphorylase Kinase, domain 1"/>
    <property type="match status" value="1"/>
</dbReference>
<dbReference type="GO" id="GO:0005524">
    <property type="term" value="F:ATP binding"/>
    <property type="evidence" value="ECO:0007669"/>
    <property type="project" value="UniProtKB-UniRule"/>
</dbReference>
<dbReference type="InterPro" id="IPR001611">
    <property type="entry name" value="Leu-rich_rpt"/>
</dbReference>
<dbReference type="Gene3D" id="1.10.510.10">
    <property type="entry name" value="Transferase(Phosphotransferase) domain 1"/>
    <property type="match status" value="1"/>
</dbReference>
<evidence type="ECO:0000256" key="20">
    <source>
        <dbReference type="SAM" id="Phobius"/>
    </source>
</evidence>
<keyword evidence="13 20" id="KW-1133">Transmembrane helix</keyword>
<evidence type="ECO:0000256" key="7">
    <source>
        <dbReference type="ARBA" id="ARBA00022692"/>
    </source>
</evidence>
<keyword evidence="4" id="KW-0723">Serine/threonine-protein kinase</keyword>
<dbReference type="InterPro" id="IPR032675">
    <property type="entry name" value="LRR_dom_sf"/>
</dbReference>
<dbReference type="InterPro" id="IPR008271">
    <property type="entry name" value="Ser/Thr_kinase_AS"/>
</dbReference>
<comment type="catalytic activity">
    <reaction evidence="17">
        <text>L-threonyl-[protein] + ATP = O-phospho-L-threonyl-[protein] + ADP + H(+)</text>
        <dbReference type="Rhea" id="RHEA:46608"/>
        <dbReference type="Rhea" id="RHEA-COMP:11060"/>
        <dbReference type="Rhea" id="RHEA-COMP:11605"/>
        <dbReference type="ChEBI" id="CHEBI:15378"/>
        <dbReference type="ChEBI" id="CHEBI:30013"/>
        <dbReference type="ChEBI" id="CHEBI:30616"/>
        <dbReference type="ChEBI" id="CHEBI:61977"/>
        <dbReference type="ChEBI" id="CHEBI:456216"/>
        <dbReference type="EC" id="2.7.11.1"/>
    </reaction>
</comment>
<evidence type="ECO:0000256" key="16">
    <source>
        <dbReference type="ARBA" id="ARBA00023180"/>
    </source>
</evidence>
<dbReference type="EMBL" id="KZ502457">
    <property type="protein sequence ID" value="PKU78396.1"/>
    <property type="molecule type" value="Genomic_DNA"/>
</dbReference>
<feature type="chain" id="PRO_5014161297" description="non-specific serine/threonine protein kinase" evidence="21">
    <location>
        <begin position="19"/>
        <end position="1027"/>
    </location>
</feature>
<organism evidence="23 24">
    <name type="scientific">Dendrobium catenatum</name>
    <dbReference type="NCBI Taxonomy" id="906689"/>
    <lineage>
        <taxon>Eukaryota</taxon>
        <taxon>Viridiplantae</taxon>
        <taxon>Streptophyta</taxon>
        <taxon>Embryophyta</taxon>
        <taxon>Tracheophyta</taxon>
        <taxon>Spermatophyta</taxon>
        <taxon>Magnoliopsida</taxon>
        <taxon>Liliopsida</taxon>
        <taxon>Asparagales</taxon>
        <taxon>Orchidaceae</taxon>
        <taxon>Epidendroideae</taxon>
        <taxon>Malaxideae</taxon>
        <taxon>Dendrobiinae</taxon>
        <taxon>Dendrobium</taxon>
    </lineage>
</organism>
<dbReference type="InterPro" id="IPR003591">
    <property type="entry name" value="Leu-rich_rpt_typical-subtyp"/>
</dbReference>
<dbReference type="AlphaFoldDB" id="A0A2I0WRW3"/>
<dbReference type="SUPFAM" id="SSF52058">
    <property type="entry name" value="L domain-like"/>
    <property type="match status" value="3"/>
</dbReference>
<dbReference type="SMART" id="SM00220">
    <property type="entry name" value="S_TKc"/>
    <property type="match status" value="1"/>
</dbReference>
<keyword evidence="14 20" id="KW-0472">Membrane</keyword>
<reference evidence="23 24" key="2">
    <citation type="journal article" date="2017" name="Nature">
        <title>The Apostasia genome and the evolution of orchids.</title>
        <authorList>
            <person name="Zhang G.Q."/>
            <person name="Liu K.W."/>
            <person name="Li Z."/>
            <person name="Lohaus R."/>
            <person name="Hsiao Y.Y."/>
            <person name="Niu S.C."/>
            <person name="Wang J.Y."/>
            <person name="Lin Y.C."/>
            <person name="Xu Q."/>
            <person name="Chen L.J."/>
            <person name="Yoshida K."/>
            <person name="Fujiwara S."/>
            <person name="Wang Z.W."/>
            <person name="Zhang Y.Q."/>
            <person name="Mitsuda N."/>
            <person name="Wang M."/>
            <person name="Liu G.H."/>
            <person name="Pecoraro L."/>
            <person name="Huang H.X."/>
            <person name="Xiao X.J."/>
            <person name="Lin M."/>
            <person name="Wu X.Y."/>
            <person name="Wu W.L."/>
            <person name="Chen Y.Y."/>
            <person name="Chang S.B."/>
            <person name="Sakamoto S."/>
            <person name="Ohme-Takagi M."/>
            <person name="Yagi M."/>
            <person name="Zeng S.J."/>
            <person name="Shen C.Y."/>
            <person name="Yeh C.M."/>
            <person name="Luo Y.B."/>
            <person name="Tsai W.C."/>
            <person name="Van de Peer Y."/>
            <person name="Liu Z.J."/>
        </authorList>
    </citation>
    <scope>NUCLEOTIDE SEQUENCE [LARGE SCALE GENOMIC DNA]</scope>
    <source>
        <tissue evidence="23">The whole plant</tissue>
    </source>
</reference>
<feature type="transmembrane region" description="Helical" evidence="20">
    <location>
        <begin position="628"/>
        <end position="647"/>
    </location>
</feature>
<keyword evidence="7 20" id="KW-0812">Transmembrane</keyword>
<reference evidence="23 24" key="1">
    <citation type="journal article" date="2016" name="Sci. Rep.">
        <title>The Dendrobium catenatum Lindl. genome sequence provides insights into polysaccharide synthase, floral development and adaptive evolution.</title>
        <authorList>
            <person name="Zhang G.Q."/>
            <person name="Xu Q."/>
            <person name="Bian C."/>
            <person name="Tsai W.C."/>
            <person name="Yeh C.M."/>
            <person name="Liu K.W."/>
            <person name="Yoshida K."/>
            <person name="Zhang L.S."/>
            <person name="Chang S.B."/>
            <person name="Chen F."/>
            <person name="Shi Y."/>
            <person name="Su Y.Y."/>
            <person name="Zhang Y.Q."/>
            <person name="Chen L.J."/>
            <person name="Yin Y."/>
            <person name="Lin M."/>
            <person name="Huang H."/>
            <person name="Deng H."/>
            <person name="Wang Z.W."/>
            <person name="Zhu S.L."/>
            <person name="Zhao X."/>
            <person name="Deng C."/>
            <person name="Niu S.C."/>
            <person name="Huang J."/>
            <person name="Wang M."/>
            <person name="Liu G.H."/>
            <person name="Yang H.J."/>
            <person name="Xiao X.J."/>
            <person name="Hsiao Y.Y."/>
            <person name="Wu W.L."/>
            <person name="Chen Y.Y."/>
            <person name="Mitsuda N."/>
            <person name="Ohme-Takagi M."/>
            <person name="Luo Y.B."/>
            <person name="Van de Peer Y."/>
            <person name="Liu Z.J."/>
        </authorList>
    </citation>
    <scope>NUCLEOTIDE SEQUENCE [LARGE SCALE GENOMIC DNA]</scope>
    <source>
        <tissue evidence="23">The whole plant</tissue>
    </source>
</reference>
<dbReference type="STRING" id="906689.A0A2I0WRW3"/>
<evidence type="ECO:0000256" key="6">
    <source>
        <dbReference type="ARBA" id="ARBA00022679"/>
    </source>
</evidence>
<dbReference type="Proteomes" id="UP000233837">
    <property type="component" value="Unassembled WGS sequence"/>
</dbReference>
<feature type="binding site" evidence="19">
    <location>
        <position position="718"/>
    </location>
    <ligand>
        <name>ATP</name>
        <dbReference type="ChEBI" id="CHEBI:30616"/>
    </ligand>
</feature>
<evidence type="ECO:0000313" key="23">
    <source>
        <dbReference type="EMBL" id="PKU78396.1"/>
    </source>
</evidence>
<keyword evidence="12 19" id="KW-0067">ATP-binding</keyword>
<keyword evidence="15 23" id="KW-0675">Receptor</keyword>
<evidence type="ECO:0000256" key="17">
    <source>
        <dbReference type="ARBA" id="ARBA00047899"/>
    </source>
</evidence>
<dbReference type="InterPro" id="IPR017441">
    <property type="entry name" value="Protein_kinase_ATP_BS"/>
</dbReference>
<dbReference type="PROSITE" id="PS00108">
    <property type="entry name" value="PROTEIN_KINASE_ST"/>
    <property type="match status" value="1"/>
</dbReference>
<dbReference type="Gene3D" id="3.80.10.10">
    <property type="entry name" value="Ribonuclease Inhibitor"/>
    <property type="match status" value="3"/>
</dbReference>
<evidence type="ECO:0000256" key="14">
    <source>
        <dbReference type="ARBA" id="ARBA00023136"/>
    </source>
</evidence>
<dbReference type="GO" id="GO:0004674">
    <property type="term" value="F:protein serine/threonine kinase activity"/>
    <property type="evidence" value="ECO:0007669"/>
    <property type="project" value="UniProtKB-KW"/>
</dbReference>
<evidence type="ECO:0000259" key="22">
    <source>
        <dbReference type="PROSITE" id="PS50011"/>
    </source>
</evidence>
<dbReference type="InterPro" id="IPR013210">
    <property type="entry name" value="LRR_N_plant-typ"/>
</dbReference>
<feature type="domain" description="Protein kinase" evidence="22">
    <location>
        <begin position="690"/>
        <end position="1017"/>
    </location>
</feature>
<dbReference type="Pfam" id="PF08263">
    <property type="entry name" value="LRRNT_2"/>
    <property type="match status" value="1"/>
</dbReference>
<evidence type="ECO:0000256" key="18">
    <source>
        <dbReference type="ARBA" id="ARBA00048679"/>
    </source>
</evidence>
<keyword evidence="9" id="KW-0677">Repeat</keyword>
<dbReference type="Pfam" id="PF13855">
    <property type="entry name" value="LRR_8"/>
    <property type="match status" value="1"/>
</dbReference>